<dbReference type="InterPro" id="IPR046357">
    <property type="entry name" value="PPIase_dom_sf"/>
</dbReference>
<dbReference type="Gene3D" id="3.10.50.40">
    <property type="match status" value="2"/>
</dbReference>
<protein>
    <recommendedName>
        <fullName evidence="2">peptidylprolyl isomerase</fullName>
        <ecNumber evidence="2">5.2.1.8</ecNumber>
    </recommendedName>
</protein>
<dbReference type="SUPFAM" id="SSF109998">
    <property type="entry name" value="Triger factor/SurA peptide-binding domain-like"/>
    <property type="match status" value="1"/>
</dbReference>
<reference evidence="9" key="1">
    <citation type="journal article" date="2020" name="mSystems">
        <title>Genome- and Community-Level Interaction Insights into Carbon Utilization and Element Cycling Functions of Hydrothermarchaeota in Hydrothermal Sediment.</title>
        <authorList>
            <person name="Zhou Z."/>
            <person name="Liu Y."/>
            <person name="Xu W."/>
            <person name="Pan J."/>
            <person name="Luo Z.H."/>
            <person name="Li M."/>
        </authorList>
    </citation>
    <scope>NUCLEOTIDE SEQUENCE [LARGE SCALE GENOMIC DNA]</scope>
    <source>
        <strain evidence="9">SpSt-876</strain>
    </source>
</reference>
<evidence type="ECO:0000256" key="5">
    <source>
        <dbReference type="ARBA" id="ARBA00023110"/>
    </source>
</evidence>
<dbReference type="EMBL" id="DTLI01000215">
    <property type="protein sequence ID" value="HHS52975.1"/>
    <property type="molecule type" value="Genomic_DNA"/>
</dbReference>
<evidence type="ECO:0000256" key="6">
    <source>
        <dbReference type="ARBA" id="ARBA00023235"/>
    </source>
</evidence>
<keyword evidence="5 7" id="KW-0697">Rotamase</keyword>
<keyword evidence="6 7" id="KW-0413">Isomerase</keyword>
<feature type="domain" description="PpiC" evidence="8">
    <location>
        <begin position="187"/>
        <end position="287"/>
    </location>
</feature>
<dbReference type="AlphaFoldDB" id="A0A7C6EBY0"/>
<gene>
    <name evidence="9" type="ORF">ENW73_09010</name>
</gene>
<dbReference type="InterPro" id="IPR050245">
    <property type="entry name" value="PrsA_foldase"/>
</dbReference>
<dbReference type="GO" id="GO:0003755">
    <property type="term" value="F:peptidyl-prolyl cis-trans isomerase activity"/>
    <property type="evidence" value="ECO:0007669"/>
    <property type="project" value="UniProtKB-KW"/>
</dbReference>
<evidence type="ECO:0000256" key="7">
    <source>
        <dbReference type="PROSITE-ProRule" id="PRU00278"/>
    </source>
</evidence>
<evidence type="ECO:0000256" key="1">
    <source>
        <dbReference type="ARBA" id="ARBA00000971"/>
    </source>
</evidence>
<comment type="catalytic activity">
    <reaction evidence="1">
        <text>[protein]-peptidylproline (omega=180) = [protein]-peptidylproline (omega=0)</text>
        <dbReference type="Rhea" id="RHEA:16237"/>
        <dbReference type="Rhea" id="RHEA-COMP:10747"/>
        <dbReference type="Rhea" id="RHEA-COMP:10748"/>
        <dbReference type="ChEBI" id="CHEBI:83833"/>
        <dbReference type="ChEBI" id="CHEBI:83834"/>
        <dbReference type="EC" id="5.2.1.8"/>
    </reaction>
</comment>
<dbReference type="PROSITE" id="PS01096">
    <property type="entry name" value="PPIC_PPIASE_1"/>
    <property type="match status" value="1"/>
</dbReference>
<comment type="caution">
    <text evidence="9">The sequence shown here is derived from an EMBL/GenBank/DDBJ whole genome shotgun (WGS) entry which is preliminary data.</text>
</comment>
<feature type="domain" description="PpiC" evidence="8">
    <location>
        <begin position="290"/>
        <end position="390"/>
    </location>
</feature>
<dbReference type="Pfam" id="PF00639">
    <property type="entry name" value="Rotamase"/>
    <property type="match status" value="2"/>
</dbReference>
<dbReference type="EC" id="5.2.1.8" evidence="2"/>
<dbReference type="PANTHER" id="PTHR47245:SF1">
    <property type="entry name" value="FOLDASE PROTEIN PRSA"/>
    <property type="match status" value="1"/>
</dbReference>
<dbReference type="SUPFAM" id="SSF54534">
    <property type="entry name" value="FKBP-like"/>
    <property type="match status" value="2"/>
</dbReference>
<dbReference type="InterPro" id="IPR000297">
    <property type="entry name" value="PPIase_PpiC"/>
</dbReference>
<accession>A0A7C6EBY0</accession>
<dbReference type="InterPro" id="IPR023058">
    <property type="entry name" value="PPIase_PpiC_CS"/>
</dbReference>
<name>A0A7C6EBY0_UNCW3</name>
<keyword evidence="3" id="KW-0732">Signal</keyword>
<dbReference type="InterPro" id="IPR027304">
    <property type="entry name" value="Trigger_fact/SurA_dom_sf"/>
</dbReference>
<sequence>MKFLVNRLTRRSGLALIGGQIWLLLLMRNLCSAGTADRIVALVGDDVILYSELKTATDFLKLKAFAELGPESVLTQQVLDRLIEDRLILEEAKKETISVTKSELENEVEANIRALIAQFPSRAEFEKALAEEGLTERTLRERYREETKKRLIAQKLLAKKGLTTIYISPSEAKKFYQEKKDSIALVPGIVTLAHILFRILPSPKAESSALIRSLEVYDILLRGGDFDEVCRSFSEDDRTKNRGGFLGELKRGELFATVESVLFLLKPGDISPPVRSPAGYQIFQLLSKTKNSVKANHILIKVPITRADTVRAQKRANEVRNKLLAGADFDSLARIYSDDPETKDQGGFLGQFLIKGLIPPFGPVVTKLKDGEISEPTLSEHGFHIVKVLEKQEERILSFEEMQDRIRNYLYQERLAQRLKDYLDRIATRTFIAKKL</sequence>
<dbReference type="PANTHER" id="PTHR47245">
    <property type="entry name" value="PEPTIDYLPROLYL ISOMERASE"/>
    <property type="match status" value="1"/>
</dbReference>
<evidence type="ECO:0000256" key="3">
    <source>
        <dbReference type="ARBA" id="ARBA00022729"/>
    </source>
</evidence>
<evidence type="ECO:0000256" key="4">
    <source>
        <dbReference type="ARBA" id="ARBA00022764"/>
    </source>
</evidence>
<dbReference type="PROSITE" id="PS50198">
    <property type="entry name" value="PPIC_PPIASE_2"/>
    <property type="match status" value="2"/>
</dbReference>
<dbReference type="Pfam" id="PF09312">
    <property type="entry name" value="SurA_N"/>
    <property type="match status" value="1"/>
</dbReference>
<organism evidence="9">
    <name type="scientific">candidate division WOR-3 bacterium</name>
    <dbReference type="NCBI Taxonomy" id="2052148"/>
    <lineage>
        <taxon>Bacteria</taxon>
        <taxon>Bacteria division WOR-3</taxon>
    </lineage>
</organism>
<evidence type="ECO:0000256" key="2">
    <source>
        <dbReference type="ARBA" id="ARBA00013194"/>
    </source>
</evidence>
<dbReference type="Gene3D" id="1.10.4030.10">
    <property type="entry name" value="Porin chaperone SurA, peptide-binding domain"/>
    <property type="match status" value="1"/>
</dbReference>
<keyword evidence="4" id="KW-0574">Periplasm</keyword>
<dbReference type="InterPro" id="IPR015391">
    <property type="entry name" value="SurA_N"/>
</dbReference>
<proteinExistence type="predicted"/>
<evidence type="ECO:0000259" key="8">
    <source>
        <dbReference type="PROSITE" id="PS50198"/>
    </source>
</evidence>
<evidence type="ECO:0000313" key="9">
    <source>
        <dbReference type="EMBL" id="HHS52975.1"/>
    </source>
</evidence>